<name>A0A0L0VYW7_9BASI</name>
<feature type="compositionally biased region" description="Acidic residues" evidence="1">
    <location>
        <begin position="369"/>
        <end position="378"/>
    </location>
</feature>
<feature type="compositionally biased region" description="Basic residues" evidence="1">
    <location>
        <begin position="11"/>
        <end position="27"/>
    </location>
</feature>
<gene>
    <name evidence="2" type="ORF">PSTG_02560</name>
</gene>
<feature type="compositionally biased region" description="Polar residues" evidence="1">
    <location>
        <begin position="199"/>
        <end position="217"/>
    </location>
</feature>
<accession>A0A0L0VYW7</accession>
<evidence type="ECO:0000313" key="2">
    <source>
        <dbReference type="EMBL" id="KNF04210.1"/>
    </source>
</evidence>
<feature type="compositionally biased region" description="Acidic residues" evidence="1">
    <location>
        <begin position="401"/>
        <end position="410"/>
    </location>
</feature>
<sequence>MPVNWTSGKARLAKSKFKKWSKKPWKGKKPDSTKWPLPPRRRRPIANKLAPSEPTNSKVERSDGFNEPAGGSRRSGSAYKTSEVDEHSETISVEKRNRQSSVNSGQQNTSSIPQRIDIEKKRRALLALPDWAGLHIPSQSYSSSDSPTTPHYARLRGNEITTTPKQVTAVKQRNDHDGVGNTSECESDLDTSIHPDLRSQCTVSLSPSSRESIVSPTPTNPRVRKPALKVFEHKSRDSVGSKVLISSDVRSTKTNPKSASHELESFDEGVPSNQRLSSTSTQTEQSAQVSRPAVPSWMGMISESLGFSPPRGMCNFEKKNVLDVESKLSFDPLFDQNDPVTPDSKLLIKSQISPESDVPHPKSDKISEEDLESEESPDDGAHQRGEEDSDEDDKKDLSGEGTEEEVEENGEQISSGYRSRRSLSCQQDDDDRLIEQTHLDHNDLHTSAQLGNSSPNNGSYWRWNNLIQKSNDDQFDLLFRNRIDDERIF</sequence>
<feature type="region of interest" description="Disordered" evidence="1">
    <location>
        <begin position="1"/>
        <end position="116"/>
    </location>
</feature>
<dbReference type="OrthoDB" id="2507323at2759"/>
<feature type="compositionally biased region" description="Basic and acidic residues" evidence="1">
    <location>
        <begin position="357"/>
        <end position="368"/>
    </location>
</feature>
<protein>
    <submittedName>
        <fullName evidence="2">Uncharacterized protein</fullName>
    </submittedName>
</protein>
<feature type="compositionally biased region" description="Polar residues" evidence="1">
    <location>
        <begin position="412"/>
        <end position="426"/>
    </location>
</feature>
<feature type="compositionally biased region" description="Polar residues" evidence="1">
    <location>
        <begin position="159"/>
        <end position="171"/>
    </location>
</feature>
<comment type="caution">
    <text evidence="2">The sequence shown here is derived from an EMBL/GenBank/DDBJ whole genome shotgun (WGS) entry which is preliminary data.</text>
</comment>
<feature type="region of interest" description="Disordered" evidence="1">
    <location>
        <begin position="135"/>
        <end position="226"/>
    </location>
</feature>
<feature type="compositionally biased region" description="Polar residues" evidence="1">
    <location>
        <begin position="99"/>
        <end position="113"/>
    </location>
</feature>
<dbReference type="EMBL" id="AJIL01000013">
    <property type="protein sequence ID" value="KNF04210.1"/>
    <property type="molecule type" value="Genomic_DNA"/>
</dbReference>
<feature type="region of interest" description="Disordered" evidence="1">
    <location>
        <begin position="242"/>
        <end position="295"/>
    </location>
</feature>
<feature type="compositionally biased region" description="Basic and acidic residues" evidence="1">
    <location>
        <begin position="82"/>
        <end position="97"/>
    </location>
</feature>
<feature type="compositionally biased region" description="Polar residues" evidence="1">
    <location>
        <begin position="248"/>
        <end position="258"/>
    </location>
</feature>
<evidence type="ECO:0000256" key="1">
    <source>
        <dbReference type="SAM" id="MobiDB-lite"/>
    </source>
</evidence>
<feature type="region of interest" description="Disordered" evidence="1">
    <location>
        <begin position="349"/>
        <end position="427"/>
    </location>
</feature>
<dbReference type="Proteomes" id="UP000054564">
    <property type="component" value="Unassembled WGS sequence"/>
</dbReference>
<reference evidence="3" key="1">
    <citation type="submission" date="2014-03" db="EMBL/GenBank/DDBJ databases">
        <title>The Genome Sequence of Puccinia striiformis f. sp. tritici PST-78.</title>
        <authorList>
            <consortium name="The Broad Institute Genome Sequencing Platform"/>
            <person name="Cuomo C."/>
            <person name="Hulbert S."/>
            <person name="Chen X."/>
            <person name="Walker B."/>
            <person name="Young S.K."/>
            <person name="Zeng Q."/>
            <person name="Gargeya S."/>
            <person name="Fitzgerald M."/>
            <person name="Haas B."/>
            <person name="Abouelleil A."/>
            <person name="Alvarado L."/>
            <person name="Arachchi H.M."/>
            <person name="Berlin A.M."/>
            <person name="Chapman S.B."/>
            <person name="Goldberg J."/>
            <person name="Griggs A."/>
            <person name="Gujja S."/>
            <person name="Hansen M."/>
            <person name="Howarth C."/>
            <person name="Imamovic A."/>
            <person name="Larimer J."/>
            <person name="McCowan C."/>
            <person name="Montmayeur A."/>
            <person name="Murphy C."/>
            <person name="Neiman D."/>
            <person name="Pearson M."/>
            <person name="Priest M."/>
            <person name="Roberts A."/>
            <person name="Saif S."/>
            <person name="Shea T."/>
            <person name="Sisk P."/>
            <person name="Sykes S."/>
            <person name="Wortman J."/>
            <person name="Nusbaum C."/>
            <person name="Birren B."/>
        </authorList>
    </citation>
    <scope>NUCLEOTIDE SEQUENCE [LARGE SCALE GENOMIC DNA]</scope>
    <source>
        <strain evidence="3">race PST-78</strain>
    </source>
</reference>
<evidence type="ECO:0000313" key="3">
    <source>
        <dbReference type="Proteomes" id="UP000054564"/>
    </source>
</evidence>
<keyword evidence="3" id="KW-1185">Reference proteome</keyword>
<organism evidence="2 3">
    <name type="scientific">Puccinia striiformis f. sp. tritici PST-78</name>
    <dbReference type="NCBI Taxonomy" id="1165861"/>
    <lineage>
        <taxon>Eukaryota</taxon>
        <taxon>Fungi</taxon>
        <taxon>Dikarya</taxon>
        <taxon>Basidiomycota</taxon>
        <taxon>Pucciniomycotina</taxon>
        <taxon>Pucciniomycetes</taxon>
        <taxon>Pucciniales</taxon>
        <taxon>Pucciniaceae</taxon>
        <taxon>Puccinia</taxon>
    </lineage>
</organism>
<proteinExistence type="predicted"/>
<feature type="compositionally biased region" description="Low complexity" evidence="1">
    <location>
        <begin position="277"/>
        <end position="290"/>
    </location>
</feature>
<feature type="compositionally biased region" description="Basic and acidic residues" evidence="1">
    <location>
        <begin position="379"/>
        <end position="398"/>
    </location>
</feature>
<dbReference type="AlphaFoldDB" id="A0A0L0VYW7"/>